<feature type="region of interest" description="Disordered" evidence="7">
    <location>
        <begin position="322"/>
        <end position="400"/>
    </location>
</feature>
<accession>A0A2N3Y2N5</accession>
<feature type="domain" description="Protein kinase" evidence="9">
    <location>
        <begin position="8"/>
        <end position="269"/>
    </location>
</feature>
<sequence length="500" mass="53614">MKWQFGPYRVEGLIARGGMGEILRAYDTRHDRIVALKLLAQHLAVDEEFRERFKREAHAAGRLREPHVIPIHAYGEIDGRLYLDMRLVEGSDVGALLAANGAMRPVDAVAVLEQIATALDAAHQEGLVHRDVKPSNILVSHSGFAYLVDFGIAASLRPTASLTSTGYTVGTLAYMAPERFGDGPVDHRADVYSLACVLYQCLTGTKPFGGDTAASLINAHLNQPPPVPTGVRGDIPREFDQIVARGMAKDPAERFSSAGELARAAREALTSVTAIPAQFAEPPAEPKRKGGIARWGYVMGGVGVVAAVAGVVAVAAMMRTEPGQPIPADDTAQRAGETMAPPIPTPLPSSAPPPPASPPPASPPPSVPPVQPPEQETETQAPETPEPSADPETPPSKPMQTKWCQSIRFKGEERGTGCFEAVGDHLFAHDTNKDGMWIKTVSETDYGRTDECKDQNSDGPPVDCNLDLSEKGNVRIKIELWDGKSKLSETAWSKFVPIGQ</sequence>
<keyword evidence="8" id="KW-0812">Transmembrane</keyword>
<evidence type="ECO:0000256" key="2">
    <source>
        <dbReference type="ARBA" id="ARBA00022527"/>
    </source>
</evidence>
<dbReference type="PROSITE" id="PS00108">
    <property type="entry name" value="PROTEIN_KINASE_ST"/>
    <property type="match status" value="1"/>
</dbReference>
<dbReference type="EC" id="2.7.11.1" evidence="1"/>
<evidence type="ECO:0000256" key="7">
    <source>
        <dbReference type="SAM" id="MobiDB-lite"/>
    </source>
</evidence>
<feature type="compositionally biased region" description="Low complexity" evidence="7">
    <location>
        <begin position="378"/>
        <end position="387"/>
    </location>
</feature>
<evidence type="ECO:0000256" key="3">
    <source>
        <dbReference type="ARBA" id="ARBA00022679"/>
    </source>
</evidence>
<dbReference type="AlphaFoldDB" id="A0A2N3Y2N5"/>
<feature type="transmembrane region" description="Helical" evidence="8">
    <location>
        <begin position="295"/>
        <end position="318"/>
    </location>
</feature>
<proteinExistence type="predicted"/>
<evidence type="ECO:0000259" key="9">
    <source>
        <dbReference type="PROSITE" id="PS50011"/>
    </source>
</evidence>
<keyword evidence="6" id="KW-0067">ATP-binding</keyword>
<dbReference type="Pfam" id="PF00069">
    <property type="entry name" value="Pkinase"/>
    <property type="match status" value="1"/>
</dbReference>
<keyword evidence="11" id="KW-1185">Reference proteome</keyword>
<dbReference type="Gene3D" id="1.10.510.10">
    <property type="entry name" value="Transferase(Phosphotransferase) domain 1"/>
    <property type="match status" value="1"/>
</dbReference>
<keyword evidence="8" id="KW-0472">Membrane</keyword>
<evidence type="ECO:0000256" key="1">
    <source>
        <dbReference type="ARBA" id="ARBA00012513"/>
    </source>
</evidence>
<evidence type="ECO:0000256" key="8">
    <source>
        <dbReference type="SAM" id="Phobius"/>
    </source>
</evidence>
<dbReference type="FunFam" id="1.10.510.10:FF:000021">
    <property type="entry name" value="Serine/threonine protein kinase"/>
    <property type="match status" value="1"/>
</dbReference>
<dbReference type="SUPFAM" id="SSF56112">
    <property type="entry name" value="Protein kinase-like (PK-like)"/>
    <property type="match status" value="1"/>
</dbReference>
<keyword evidence="3" id="KW-0808">Transferase</keyword>
<evidence type="ECO:0000256" key="5">
    <source>
        <dbReference type="ARBA" id="ARBA00022777"/>
    </source>
</evidence>
<dbReference type="InterPro" id="IPR000719">
    <property type="entry name" value="Prot_kinase_dom"/>
</dbReference>
<dbReference type="GO" id="GO:0004674">
    <property type="term" value="F:protein serine/threonine kinase activity"/>
    <property type="evidence" value="ECO:0007669"/>
    <property type="project" value="UniProtKB-KW"/>
</dbReference>
<dbReference type="PANTHER" id="PTHR43289">
    <property type="entry name" value="MITOGEN-ACTIVATED PROTEIN KINASE KINASE KINASE 20-RELATED"/>
    <property type="match status" value="1"/>
</dbReference>
<keyword evidence="5 10" id="KW-0418">Kinase</keyword>
<dbReference type="GO" id="GO:0005524">
    <property type="term" value="F:ATP binding"/>
    <property type="evidence" value="ECO:0007669"/>
    <property type="project" value="UniProtKB-KW"/>
</dbReference>
<dbReference type="PANTHER" id="PTHR43289:SF6">
    <property type="entry name" value="SERINE_THREONINE-PROTEIN KINASE NEKL-3"/>
    <property type="match status" value="1"/>
</dbReference>
<gene>
    <name evidence="10" type="ORF">A8926_5092</name>
</gene>
<keyword evidence="8" id="KW-1133">Transmembrane helix</keyword>
<dbReference type="Gene3D" id="3.30.200.20">
    <property type="entry name" value="Phosphorylase Kinase, domain 1"/>
    <property type="match status" value="1"/>
</dbReference>
<dbReference type="STRING" id="994479.GCA_000194155_01340"/>
<protein>
    <recommendedName>
        <fullName evidence="1">non-specific serine/threonine protein kinase</fullName>
        <ecNumber evidence="1">2.7.11.1</ecNumber>
    </recommendedName>
</protein>
<dbReference type="InterPro" id="IPR008271">
    <property type="entry name" value="Ser/Thr_kinase_AS"/>
</dbReference>
<evidence type="ECO:0000313" key="10">
    <source>
        <dbReference type="EMBL" id="PKW17160.1"/>
    </source>
</evidence>
<keyword evidence="2" id="KW-0723">Serine/threonine-protein kinase</keyword>
<evidence type="ECO:0000256" key="4">
    <source>
        <dbReference type="ARBA" id="ARBA00022741"/>
    </source>
</evidence>
<dbReference type="PROSITE" id="PS50011">
    <property type="entry name" value="PROTEIN_KINASE_DOM"/>
    <property type="match status" value="1"/>
</dbReference>
<feature type="compositionally biased region" description="Pro residues" evidence="7">
    <location>
        <begin position="341"/>
        <end position="372"/>
    </location>
</feature>
<dbReference type="SMART" id="SM00220">
    <property type="entry name" value="S_TKc"/>
    <property type="match status" value="1"/>
</dbReference>
<organism evidence="10 11">
    <name type="scientific">Saccharopolyspora spinosa</name>
    <dbReference type="NCBI Taxonomy" id="60894"/>
    <lineage>
        <taxon>Bacteria</taxon>
        <taxon>Bacillati</taxon>
        <taxon>Actinomycetota</taxon>
        <taxon>Actinomycetes</taxon>
        <taxon>Pseudonocardiales</taxon>
        <taxon>Pseudonocardiaceae</taxon>
        <taxon>Saccharopolyspora</taxon>
    </lineage>
</organism>
<dbReference type="RefSeq" id="WP_010693092.1">
    <property type="nucleotide sequence ID" value="NZ_CP061007.1"/>
</dbReference>
<dbReference type="CDD" id="cd14014">
    <property type="entry name" value="STKc_PknB_like"/>
    <property type="match status" value="1"/>
</dbReference>
<reference evidence="10" key="1">
    <citation type="submission" date="2017-12" db="EMBL/GenBank/DDBJ databases">
        <title>Sequencing the genomes of 1000 Actinobacteria strains.</title>
        <authorList>
            <person name="Klenk H.-P."/>
        </authorList>
    </citation>
    <scope>NUCLEOTIDE SEQUENCE [LARGE SCALE GENOMIC DNA]</scope>
    <source>
        <strain evidence="10">DSM 44228</strain>
    </source>
</reference>
<dbReference type="EMBL" id="PJNB01000001">
    <property type="protein sequence ID" value="PKW17160.1"/>
    <property type="molecule type" value="Genomic_DNA"/>
</dbReference>
<evidence type="ECO:0000256" key="6">
    <source>
        <dbReference type="ARBA" id="ARBA00022840"/>
    </source>
</evidence>
<dbReference type="Proteomes" id="UP000233786">
    <property type="component" value="Unassembled WGS sequence"/>
</dbReference>
<dbReference type="InterPro" id="IPR011009">
    <property type="entry name" value="Kinase-like_dom_sf"/>
</dbReference>
<evidence type="ECO:0000313" key="11">
    <source>
        <dbReference type="Proteomes" id="UP000233786"/>
    </source>
</evidence>
<name>A0A2N3Y2N5_SACSN</name>
<comment type="caution">
    <text evidence="10">The sequence shown here is derived from an EMBL/GenBank/DDBJ whole genome shotgun (WGS) entry which is preliminary data.</text>
</comment>
<keyword evidence="4" id="KW-0547">Nucleotide-binding</keyword>